<sequence length="440" mass="48099">MKKEEWLKQMKEQLADYSESAPPAVWERLEKDLAASSTPSTARKVPFYRRWELVAAVCLLAVSLAGLWVLQISLPEEITSSSAYVLPIASSTDDVVGGTSYRLSDSETTSVVKSSPSSLQVSSDLALTLVAKQVISVEADGSVTEKVAEAFVKTVAETAAAENVETAFQTADTLLVANTSAEKAGDVSRERYRPSRTDKYHLPVRGQDGTQQRKWSLALALGNTGGFARQTTGGSGFFMQPTSVVSAAGRLDLSATSSGMLAIPEDQQVEFREGIPYLMSSSRVVESVKHKQPVSLGVFVRKMLPKGFSLEIGLNYTYLASDIVFSGHAEKFSQKLHYLGIPLRANWNFWQHNRFELYVSTGGAVEKCIYGKMGSEELTVKPLQLSVMGAVGGQFNFSRRVGLYVEPGVSYFFDDGSEVQTIRKENPCNFTLQGGIRLTY</sequence>
<comment type="caution">
    <text evidence="2">The sequence shown here is derived from an EMBL/GenBank/DDBJ whole genome shotgun (WGS) entry which is preliminary data.</text>
</comment>
<evidence type="ECO:0000313" key="2">
    <source>
        <dbReference type="EMBL" id="EJX09441.1"/>
    </source>
</evidence>
<protein>
    <recommendedName>
        <fullName evidence="3">RNA polymerase ECF-type sigma factor</fullName>
    </recommendedName>
</protein>
<keyword evidence="1" id="KW-0472">Membrane</keyword>
<dbReference type="InterPro" id="IPR011250">
    <property type="entry name" value="OMP/PagP_B-barrel"/>
</dbReference>
<reference evidence="2" key="1">
    <citation type="journal article" date="2012" name="PLoS ONE">
        <title>Gene sets for utilization of primary and secondary nutrition supplies in the distal gut of endangered iberian lynx.</title>
        <authorList>
            <person name="Alcaide M."/>
            <person name="Messina E."/>
            <person name="Richter M."/>
            <person name="Bargiela R."/>
            <person name="Peplies J."/>
            <person name="Huws S.A."/>
            <person name="Newbold C.J."/>
            <person name="Golyshin P.N."/>
            <person name="Simon M.A."/>
            <person name="Lopez G."/>
            <person name="Yakimov M.M."/>
            <person name="Ferrer M."/>
        </authorList>
    </citation>
    <scope>NUCLEOTIDE SEQUENCE</scope>
</reference>
<accession>J9D9B5</accession>
<dbReference type="EMBL" id="AMCI01000391">
    <property type="protein sequence ID" value="EJX09441.1"/>
    <property type="molecule type" value="Genomic_DNA"/>
</dbReference>
<keyword evidence="1" id="KW-0812">Transmembrane</keyword>
<evidence type="ECO:0008006" key="3">
    <source>
        <dbReference type="Google" id="ProtNLM"/>
    </source>
</evidence>
<organism evidence="2">
    <name type="scientific">gut metagenome</name>
    <dbReference type="NCBI Taxonomy" id="749906"/>
    <lineage>
        <taxon>unclassified sequences</taxon>
        <taxon>metagenomes</taxon>
        <taxon>organismal metagenomes</taxon>
    </lineage>
</organism>
<evidence type="ECO:0000256" key="1">
    <source>
        <dbReference type="SAM" id="Phobius"/>
    </source>
</evidence>
<dbReference type="SUPFAM" id="SSF56925">
    <property type="entry name" value="OMPA-like"/>
    <property type="match status" value="1"/>
</dbReference>
<feature type="transmembrane region" description="Helical" evidence="1">
    <location>
        <begin position="53"/>
        <end position="74"/>
    </location>
</feature>
<name>J9D9B5_9ZZZZ</name>
<gene>
    <name evidence="2" type="ORF">EVA_02452</name>
</gene>
<keyword evidence="1" id="KW-1133">Transmembrane helix</keyword>
<proteinExistence type="predicted"/>
<dbReference type="AlphaFoldDB" id="J9D9B5"/>